<evidence type="ECO:0000313" key="2">
    <source>
        <dbReference type="Proteomes" id="UP000093111"/>
    </source>
</evidence>
<organism evidence="1 2">
    <name type="scientific">Pararhizobium polonicum</name>
    <dbReference type="NCBI Taxonomy" id="1612624"/>
    <lineage>
        <taxon>Bacteria</taxon>
        <taxon>Pseudomonadati</taxon>
        <taxon>Pseudomonadota</taxon>
        <taxon>Alphaproteobacteria</taxon>
        <taxon>Hyphomicrobiales</taxon>
        <taxon>Rhizobiaceae</taxon>
        <taxon>Rhizobium/Agrobacterium group</taxon>
        <taxon>Pararhizobium</taxon>
    </lineage>
</organism>
<keyword evidence="1" id="KW-0614">Plasmid</keyword>
<geneLocation type="plasmid" evidence="2">
    <name>pf5.1a</name>
</geneLocation>
<sequence length="311" mass="34660">MTPLQPTGPDYLKTPMRRHAAMDHDFYAWRDSLSARRLCWPDGIRLGVWLQIAVEWFPLNIGDKPFLPIGAPSRPFPDSQTYTQRDYGNRVGIFRMMDALKARGLSGSAFLNARVAQRYPILMREILAEKWEVVAAGLDAGAIHHEGLSEEEERGMIAEALAIFGDFGVKPDVWHSPSWSQSTRTPRLLKEAGFTAMADWANDEAPYRFDTSAGTIVSLPTAIELSDREMLGLRKQALDDVEASFMAAARRLAREAEDSGHGRLLTLNLSPWIMGQPYRIAAFERILDAIFSVDGTRAVSAPEIIAATDDL</sequence>
<dbReference type="Gene3D" id="3.20.20.370">
    <property type="entry name" value="Glycoside hydrolase/deacetylase"/>
    <property type="match status" value="1"/>
</dbReference>
<proteinExistence type="predicted"/>
<name>A0A1C7P8F9_9HYPH</name>
<comment type="caution">
    <text evidence="1">The sequence shown here is derived from an EMBL/GenBank/DDBJ whole genome shotgun (WGS) entry which is preliminary data.</text>
</comment>
<dbReference type="GO" id="GO:0005975">
    <property type="term" value="P:carbohydrate metabolic process"/>
    <property type="evidence" value="ECO:0007669"/>
    <property type="project" value="InterPro"/>
</dbReference>
<dbReference type="PANTHER" id="PTHR43123:SF4">
    <property type="entry name" value="POLYSACCHARIDE DEACETYLASE"/>
    <property type="match status" value="1"/>
</dbReference>
<dbReference type="RefSeq" id="WP_068950759.1">
    <property type="nucleotide sequence ID" value="NZ_CM004502.1"/>
</dbReference>
<dbReference type="InterPro" id="IPR011330">
    <property type="entry name" value="Glyco_hydro/deAcase_b/a-brl"/>
</dbReference>
<dbReference type="PANTHER" id="PTHR43123">
    <property type="entry name" value="POLYSACCHARIDE DEACETYLASE-RELATED"/>
    <property type="match status" value="1"/>
</dbReference>
<accession>A0A1C7P8F9</accession>
<dbReference type="AlphaFoldDB" id="A0A1C7P8F9"/>
<evidence type="ECO:0000313" key="1">
    <source>
        <dbReference type="EMBL" id="OBZ97575.1"/>
    </source>
</evidence>
<reference evidence="1 2" key="1">
    <citation type="journal article" date="2016" name="Syst. Appl. Microbiol.">
        <title>Pararhizobium polonicum sp. nov. isolated from tumors on stone fruit rootstocks.</title>
        <authorList>
            <person name="Pulawska J."/>
            <person name="Kuzmanovic N."/>
            <person name="Willems A."/>
            <person name="Pothier J.F."/>
        </authorList>
    </citation>
    <scope>NUCLEOTIDE SEQUENCE [LARGE SCALE GENOMIC DNA]</scope>
    <source>
        <strain evidence="1 2">F5.1</strain>
        <plasmid evidence="1">pF5.1a</plasmid>
    </source>
</reference>
<gene>
    <name evidence="1" type="ORF">ADU59_00775</name>
</gene>
<dbReference type="OrthoDB" id="9787041at2"/>
<dbReference type="SUPFAM" id="SSF88713">
    <property type="entry name" value="Glycoside hydrolase/deacetylase"/>
    <property type="match status" value="1"/>
</dbReference>
<dbReference type="Proteomes" id="UP000093111">
    <property type="component" value="Plasmid pF5.1a"/>
</dbReference>
<dbReference type="EMBL" id="LGLV01000001">
    <property type="protein sequence ID" value="OBZ97575.1"/>
    <property type="molecule type" value="Genomic_DNA"/>
</dbReference>
<keyword evidence="2" id="KW-1185">Reference proteome</keyword>
<protein>
    <submittedName>
        <fullName evidence="1">Polysaccharide deacetylase</fullName>
    </submittedName>
</protein>